<evidence type="ECO:0000256" key="5">
    <source>
        <dbReference type="ARBA" id="ARBA00023136"/>
    </source>
</evidence>
<evidence type="ECO:0000256" key="2">
    <source>
        <dbReference type="ARBA" id="ARBA00022475"/>
    </source>
</evidence>
<dbReference type="EMBL" id="VLTJ01000039">
    <property type="protein sequence ID" value="TSH90577.1"/>
    <property type="molecule type" value="Genomic_DNA"/>
</dbReference>
<dbReference type="OrthoDB" id="9814461at2"/>
<dbReference type="InterPro" id="IPR001851">
    <property type="entry name" value="ABC_transp_permease"/>
</dbReference>
<accession>A0A556ACH7</accession>
<feature type="transmembrane region" description="Helical" evidence="6">
    <location>
        <begin position="47"/>
        <end position="68"/>
    </location>
</feature>
<evidence type="ECO:0000256" key="4">
    <source>
        <dbReference type="ARBA" id="ARBA00022989"/>
    </source>
</evidence>
<dbReference type="RefSeq" id="WP_143950494.1">
    <property type="nucleotide sequence ID" value="NZ_BAABMB010000003.1"/>
</dbReference>
<organism evidence="7 8">
    <name type="scientific">Verticiella sediminum</name>
    <dbReference type="NCBI Taxonomy" id="1247510"/>
    <lineage>
        <taxon>Bacteria</taxon>
        <taxon>Pseudomonadati</taxon>
        <taxon>Pseudomonadota</taxon>
        <taxon>Betaproteobacteria</taxon>
        <taxon>Burkholderiales</taxon>
        <taxon>Alcaligenaceae</taxon>
        <taxon>Verticiella</taxon>
    </lineage>
</organism>
<gene>
    <name evidence="7" type="ORF">FOZ76_22485</name>
</gene>
<sequence length="324" mass="34818">MSSIPVAAARQYRRHAALVLAGVAIVAGALLPALVSPYWLRILTSMFMYAALAQALNVIVGFAGYHAFGNVSWFGSGAYIASSLILSGFGLPAALLAGTLGSGLLAFVIGWPLLRLTGHYFAIATVVLSLAAIEITLNLHGITGGAAGVTLPISELSPAEFYNQVAYMMYGVMVFSCVVVWWLSRSRLGYALRALRDSERGAQVMGVNTTLAKMTAWAISGALTGLAGGIWAYWMTFIEPVTAFDVQITVKAYIMMLMGGMGTVAGPILGAFFLEFVSTVIWGQFLKVHMMVLGLLIIVVVMFMPDGFLKYLRHFAARIRRDEP</sequence>
<evidence type="ECO:0000313" key="7">
    <source>
        <dbReference type="EMBL" id="TSH90577.1"/>
    </source>
</evidence>
<keyword evidence="2" id="KW-1003">Cell membrane</keyword>
<name>A0A556ACH7_9BURK</name>
<evidence type="ECO:0000313" key="8">
    <source>
        <dbReference type="Proteomes" id="UP000318405"/>
    </source>
</evidence>
<feature type="transmembrane region" description="Helical" evidence="6">
    <location>
        <begin position="80"/>
        <end position="108"/>
    </location>
</feature>
<protein>
    <submittedName>
        <fullName evidence="7">Branched-chain amino acid ABC transporter permease</fullName>
    </submittedName>
</protein>
<keyword evidence="5 6" id="KW-0472">Membrane</keyword>
<evidence type="ECO:0000256" key="6">
    <source>
        <dbReference type="SAM" id="Phobius"/>
    </source>
</evidence>
<feature type="transmembrane region" description="Helical" evidence="6">
    <location>
        <begin position="254"/>
        <end position="274"/>
    </location>
</feature>
<comment type="subcellular location">
    <subcellularLocation>
        <location evidence="1">Cell membrane</location>
        <topology evidence="1">Multi-pass membrane protein</topology>
    </subcellularLocation>
</comment>
<feature type="transmembrane region" description="Helical" evidence="6">
    <location>
        <begin position="15"/>
        <end position="35"/>
    </location>
</feature>
<evidence type="ECO:0000256" key="3">
    <source>
        <dbReference type="ARBA" id="ARBA00022692"/>
    </source>
</evidence>
<dbReference type="GO" id="GO:0015658">
    <property type="term" value="F:branched-chain amino acid transmembrane transporter activity"/>
    <property type="evidence" value="ECO:0007669"/>
    <property type="project" value="InterPro"/>
</dbReference>
<dbReference type="GO" id="GO:0005886">
    <property type="term" value="C:plasma membrane"/>
    <property type="evidence" value="ECO:0007669"/>
    <property type="project" value="UniProtKB-SubCell"/>
</dbReference>
<reference evidence="7 8" key="1">
    <citation type="submission" date="2019-07" db="EMBL/GenBank/DDBJ databases">
        <title>Qingshengfaniella alkalisoli gen. nov., sp. nov., isolated from saline soil.</title>
        <authorList>
            <person name="Xu L."/>
            <person name="Huang X.-X."/>
            <person name="Sun J.-Q."/>
        </authorList>
    </citation>
    <scope>NUCLEOTIDE SEQUENCE [LARGE SCALE GENOMIC DNA]</scope>
    <source>
        <strain evidence="7 8">DSM 27279</strain>
    </source>
</reference>
<keyword evidence="3 6" id="KW-0812">Transmembrane</keyword>
<proteinExistence type="predicted"/>
<keyword evidence="8" id="KW-1185">Reference proteome</keyword>
<dbReference type="Proteomes" id="UP000318405">
    <property type="component" value="Unassembled WGS sequence"/>
</dbReference>
<dbReference type="PANTHER" id="PTHR30482:SF10">
    <property type="entry name" value="HIGH-AFFINITY BRANCHED-CHAIN AMINO ACID TRANSPORT PROTEIN BRAE"/>
    <property type="match status" value="1"/>
</dbReference>
<dbReference type="CDD" id="cd06581">
    <property type="entry name" value="TM_PBP1_LivM_like"/>
    <property type="match status" value="1"/>
</dbReference>
<comment type="caution">
    <text evidence="7">The sequence shown here is derived from an EMBL/GenBank/DDBJ whole genome shotgun (WGS) entry which is preliminary data.</text>
</comment>
<feature type="transmembrane region" description="Helical" evidence="6">
    <location>
        <begin position="120"/>
        <end position="141"/>
    </location>
</feature>
<feature type="transmembrane region" description="Helical" evidence="6">
    <location>
        <begin position="286"/>
        <end position="304"/>
    </location>
</feature>
<keyword evidence="4 6" id="KW-1133">Transmembrane helix</keyword>
<feature type="transmembrane region" description="Helical" evidence="6">
    <location>
        <begin position="215"/>
        <end position="234"/>
    </location>
</feature>
<evidence type="ECO:0000256" key="1">
    <source>
        <dbReference type="ARBA" id="ARBA00004651"/>
    </source>
</evidence>
<dbReference type="AlphaFoldDB" id="A0A556ACH7"/>
<dbReference type="Pfam" id="PF02653">
    <property type="entry name" value="BPD_transp_2"/>
    <property type="match status" value="1"/>
</dbReference>
<feature type="transmembrane region" description="Helical" evidence="6">
    <location>
        <begin position="161"/>
        <end position="183"/>
    </location>
</feature>
<dbReference type="PANTHER" id="PTHR30482">
    <property type="entry name" value="HIGH-AFFINITY BRANCHED-CHAIN AMINO ACID TRANSPORT SYSTEM PERMEASE"/>
    <property type="match status" value="1"/>
</dbReference>
<dbReference type="InterPro" id="IPR043428">
    <property type="entry name" value="LivM-like"/>
</dbReference>